<protein>
    <submittedName>
        <fullName evidence="10">Putative ABC transport system permease protein</fullName>
    </submittedName>
</protein>
<feature type="transmembrane region" description="Helical" evidence="7">
    <location>
        <begin position="383"/>
        <end position="405"/>
    </location>
</feature>
<dbReference type="AlphaFoldDB" id="A0A368ZIH3"/>
<evidence type="ECO:0000313" key="11">
    <source>
        <dbReference type="Proteomes" id="UP000253436"/>
    </source>
</evidence>
<evidence type="ECO:0000313" key="10">
    <source>
        <dbReference type="EMBL" id="RCW93218.1"/>
    </source>
</evidence>
<feature type="transmembrane region" description="Helical" evidence="7">
    <location>
        <begin position="290"/>
        <end position="315"/>
    </location>
</feature>
<dbReference type="GO" id="GO:0005886">
    <property type="term" value="C:plasma membrane"/>
    <property type="evidence" value="ECO:0007669"/>
    <property type="project" value="UniProtKB-SubCell"/>
</dbReference>
<feature type="transmembrane region" description="Helical" evidence="7">
    <location>
        <begin position="25"/>
        <end position="44"/>
    </location>
</feature>
<evidence type="ECO:0000259" key="9">
    <source>
        <dbReference type="Pfam" id="PF12704"/>
    </source>
</evidence>
<comment type="caution">
    <text evidence="10">The sequence shown here is derived from an EMBL/GenBank/DDBJ whole genome shotgun (WGS) entry which is preliminary data.</text>
</comment>
<organism evidence="10 11">
    <name type="scientific">Winogradskyella arenosi</name>
    <dbReference type="NCBI Taxonomy" id="533325"/>
    <lineage>
        <taxon>Bacteria</taxon>
        <taxon>Pseudomonadati</taxon>
        <taxon>Bacteroidota</taxon>
        <taxon>Flavobacteriia</taxon>
        <taxon>Flavobacteriales</taxon>
        <taxon>Flavobacteriaceae</taxon>
        <taxon>Winogradskyella</taxon>
    </lineage>
</organism>
<feature type="domain" description="MacB-like periplasmic core" evidence="9">
    <location>
        <begin position="24"/>
        <end position="250"/>
    </location>
</feature>
<dbReference type="GO" id="GO:0022857">
    <property type="term" value="F:transmembrane transporter activity"/>
    <property type="evidence" value="ECO:0007669"/>
    <property type="project" value="TreeGrafter"/>
</dbReference>
<dbReference type="Proteomes" id="UP000253436">
    <property type="component" value="Unassembled WGS sequence"/>
</dbReference>
<feature type="transmembrane region" description="Helical" evidence="7">
    <location>
        <begin position="344"/>
        <end position="363"/>
    </location>
</feature>
<evidence type="ECO:0000256" key="5">
    <source>
        <dbReference type="ARBA" id="ARBA00023136"/>
    </source>
</evidence>
<dbReference type="Pfam" id="PF02687">
    <property type="entry name" value="FtsX"/>
    <property type="match status" value="1"/>
</dbReference>
<evidence type="ECO:0000256" key="1">
    <source>
        <dbReference type="ARBA" id="ARBA00004651"/>
    </source>
</evidence>
<evidence type="ECO:0000256" key="7">
    <source>
        <dbReference type="SAM" id="Phobius"/>
    </source>
</evidence>
<keyword evidence="3 7" id="KW-0812">Transmembrane</keyword>
<comment type="subcellular location">
    <subcellularLocation>
        <location evidence="1">Cell membrane</location>
        <topology evidence="1">Multi-pass membrane protein</topology>
    </subcellularLocation>
</comment>
<keyword evidence="5 7" id="KW-0472">Membrane</keyword>
<evidence type="ECO:0000256" key="4">
    <source>
        <dbReference type="ARBA" id="ARBA00022989"/>
    </source>
</evidence>
<dbReference type="PANTHER" id="PTHR30572">
    <property type="entry name" value="MEMBRANE COMPONENT OF TRANSPORTER-RELATED"/>
    <property type="match status" value="1"/>
</dbReference>
<keyword evidence="4 7" id="KW-1133">Transmembrane helix</keyword>
<dbReference type="InterPro" id="IPR025857">
    <property type="entry name" value="MacB_PCD"/>
</dbReference>
<evidence type="ECO:0000256" key="6">
    <source>
        <dbReference type="ARBA" id="ARBA00038076"/>
    </source>
</evidence>
<reference evidence="10 11" key="1">
    <citation type="submission" date="2018-07" db="EMBL/GenBank/DDBJ databases">
        <title>Genomic Encyclopedia of Type Strains, Phase III (KMG-III): the genomes of soil and plant-associated and newly described type strains.</title>
        <authorList>
            <person name="Whitman W."/>
        </authorList>
    </citation>
    <scope>NUCLEOTIDE SEQUENCE [LARGE SCALE GENOMIC DNA]</scope>
    <source>
        <strain evidence="10 11">CECT 7958</strain>
    </source>
</reference>
<keyword evidence="2" id="KW-1003">Cell membrane</keyword>
<comment type="similarity">
    <text evidence="6">Belongs to the ABC-4 integral membrane protein family.</text>
</comment>
<keyword evidence="11" id="KW-1185">Reference proteome</keyword>
<accession>A0A368ZIH3</accession>
<evidence type="ECO:0000256" key="2">
    <source>
        <dbReference type="ARBA" id="ARBA00022475"/>
    </source>
</evidence>
<dbReference type="Pfam" id="PF12704">
    <property type="entry name" value="MacB_PCD"/>
    <property type="match status" value="1"/>
</dbReference>
<sequence length="422" mass="46459">MNSMFSRDRWDEILEALNANKFRTLLTAFGVFWGITILVLLLALTNGLKNGVTADFGDFATNSMFMWSQGTSKPYKGLPKGRYFNFKIDDVAALKTAVPNLKYVSPRNQLGGFNGANNVTRGTKTGAFEIYGDYPEYIKQQPMDILQGRFLSYSDINAKRKICVIGTGVLNSLYDKGEPVLGTYIKINGVNFMVVGSFKMSNSQGDEEQDANTIYMPFTTFSQAFNRGDTVGWMALTAQDHVSITTLKPQVFNIMKARHKVDPTDDRAIGHFDLSEQFGRVNGLFSILSFVGYFVGALVLMSGIIGISNIMLIVVKERTKEIGVRRALGASPWAIKSQILQESLMLTILAGMVGISFAAFIIWGMNILLDYYGPVDNFANPSVSMQVIFTALIILIVSGVLAGLIPANSATKMKPVDALRID</sequence>
<dbReference type="InterPro" id="IPR003838">
    <property type="entry name" value="ABC3_permease_C"/>
</dbReference>
<dbReference type="PANTHER" id="PTHR30572:SF4">
    <property type="entry name" value="ABC TRANSPORTER PERMEASE YTRF"/>
    <property type="match status" value="1"/>
</dbReference>
<feature type="domain" description="ABC3 transporter permease C-terminal" evidence="8">
    <location>
        <begin position="294"/>
        <end position="415"/>
    </location>
</feature>
<dbReference type="EMBL" id="QPJO01000001">
    <property type="protein sequence ID" value="RCW93218.1"/>
    <property type="molecule type" value="Genomic_DNA"/>
</dbReference>
<evidence type="ECO:0000256" key="3">
    <source>
        <dbReference type="ARBA" id="ARBA00022692"/>
    </source>
</evidence>
<proteinExistence type="inferred from homology"/>
<name>A0A368ZIH3_9FLAO</name>
<dbReference type="InterPro" id="IPR050250">
    <property type="entry name" value="Macrolide_Exporter_MacB"/>
</dbReference>
<gene>
    <name evidence="10" type="ORF">DFQ08_1018</name>
</gene>
<evidence type="ECO:0000259" key="8">
    <source>
        <dbReference type="Pfam" id="PF02687"/>
    </source>
</evidence>